<dbReference type="InterPro" id="IPR001387">
    <property type="entry name" value="Cro/C1-type_HTH"/>
</dbReference>
<evidence type="ECO:0000259" key="1">
    <source>
        <dbReference type="PROSITE" id="PS50943"/>
    </source>
</evidence>
<dbReference type="InterPro" id="IPR010982">
    <property type="entry name" value="Lambda_DNA-bd_dom_sf"/>
</dbReference>
<evidence type="ECO:0000313" key="2">
    <source>
        <dbReference type="EMBL" id="QLL77606.1"/>
    </source>
</evidence>
<organism evidence="2 3">
    <name type="scientific">Ligilactobacillus saerimneri</name>
    <dbReference type="NCBI Taxonomy" id="228229"/>
    <lineage>
        <taxon>Bacteria</taxon>
        <taxon>Bacillati</taxon>
        <taxon>Bacillota</taxon>
        <taxon>Bacilli</taxon>
        <taxon>Lactobacillales</taxon>
        <taxon>Lactobacillaceae</taxon>
        <taxon>Ligilactobacillus</taxon>
    </lineage>
</organism>
<feature type="domain" description="HTH cro/C1-type" evidence="1">
    <location>
        <begin position="15"/>
        <end position="64"/>
    </location>
</feature>
<dbReference type="Pfam" id="PF01381">
    <property type="entry name" value="HTH_3"/>
    <property type="match status" value="1"/>
</dbReference>
<reference evidence="2 3" key="1">
    <citation type="submission" date="2020-01" db="EMBL/GenBank/DDBJ databases">
        <title>Complete and circular genome sequences of six lactobacillus isolates from horses.</title>
        <authorList>
            <person name="Hassan H.M."/>
        </authorList>
    </citation>
    <scope>NUCLEOTIDE SEQUENCE [LARGE SCALE GENOMIC DNA]</scope>
    <source>
        <strain evidence="2 3">1A</strain>
    </source>
</reference>
<dbReference type="Gene3D" id="1.10.260.40">
    <property type="entry name" value="lambda repressor-like DNA-binding domains"/>
    <property type="match status" value="1"/>
</dbReference>
<dbReference type="Proteomes" id="UP000510886">
    <property type="component" value="Chromosome"/>
</dbReference>
<dbReference type="PROSITE" id="PS50943">
    <property type="entry name" value="HTH_CROC1"/>
    <property type="match status" value="1"/>
</dbReference>
<dbReference type="EMBL" id="CP047418">
    <property type="protein sequence ID" value="QLL77606.1"/>
    <property type="molecule type" value="Genomic_DNA"/>
</dbReference>
<gene>
    <name evidence="2" type="ORF">GTO87_02730</name>
</gene>
<evidence type="ECO:0000313" key="3">
    <source>
        <dbReference type="Proteomes" id="UP000510886"/>
    </source>
</evidence>
<dbReference type="SUPFAM" id="SSF47413">
    <property type="entry name" value="lambda repressor-like DNA-binding domains"/>
    <property type="match status" value="1"/>
</dbReference>
<proteinExistence type="predicted"/>
<dbReference type="CDD" id="cd00093">
    <property type="entry name" value="HTH_XRE"/>
    <property type="match status" value="1"/>
</dbReference>
<dbReference type="GO" id="GO:0003677">
    <property type="term" value="F:DNA binding"/>
    <property type="evidence" value="ECO:0007669"/>
    <property type="project" value="InterPro"/>
</dbReference>
<dbReference type="AlphaFoldDB" id="A0A7H9EIW8"/>
<dbReference type="RefSeq" id="WP_180849424.1">
    <property type="nucleotide sequence ID" value="NZ_CP047418.1"/>
</dbReference>
<dbReference type="KEGG" id="lsw:GTO87_02730"/>
<protein>
    <submittedName>
        <fullName evidence="2">Helix-turn-helix domain-containing protein</fullName>
    </submittedName>
</protein>
<accession>A0A7H9EIW8</accession>
<name>A0A7H9EIW8_9LACO</name>
<sequence>MSRNALDIEVIVSLKRMGKTKKWLAQQIGISQSYLTDILHGNRIANDKVKLICELLGINQPKESK</sequence>